<feature type="coiled-coil region" evidence="5">
    <location>
        <begin position="143"/>
        <end position="188"/>
    </location>
</feature>
<dbReference type="InterPro" id="IPR036598">
    <property type="entry name" value="GOLD_dom_sf"/>
</dbReference>
<evidence type="ECO:0000256" key="5">
    <source>
        <dbReference type="SAM" id="Coils"/>
    </source>
</evidence>
<dbReference type="Gene3D" id="3.30.40.10">
    <property type="entry name" value="Zinc/RING finger domain, C3HC4 (zinc finger)"/>
    <property type="match status" value="1"/>
</dbReference>
<evidence type="ECO:0000259" key="7">
    <source>
        <dbReference type="PROSITE" id="PS50178"/>
    </source>
</evidence>
<keyword evidence="2 4" id="KW-0863">Zinc-finger</keyword>
<evidence type="ECO:0008006" key="11">
    <source>
        <dbReference type="Google" id="ProtNLM"/>
    </source>
</evidence>
<dbReference type="GO" id="GO:0072383">
    <property type="term" value="P:plus-end-directed vesicle transport along microtubule"/>
    <property type="evidence" value="ECO:0007669"/>
    <property type="project" value="TreeGrafter"/>
</dbReference>
<dbReference type="InterPro" id="IPR017455">
    <property type="entry name" value="Znf_FYVE-rel"/>
</dbReference>
<dbReference type="InterPro" id="IPR000306">
    <property type="entry name" value="Znf_FYVE"/>
</dbReference>
<protein>
    <recommendedName>
        <fullName evidence="11">FYVE and coiled-coil domain-containing protein 1-like</fullName>
    </recommendedName>
</protein>
<dbReference type="GO" id="GO:0008270">
    <property type="term" value="F:zinc ion binding"/>
    <property type="evidence" value="ECO:0007669"/>
    <property type="project" value="UniProtKB-KW"/>
</dbReference>
<name>A0AAD7S508_9TELE</name>
<accession>A0AAD7S508</accession>
<feature type="coiled-coil region" evidence="5">
    <location>
        <begin position="459"/>
        <end position="511"/>
    </location>
</feature>
<dbReference type="InterPro" id="IPR009038">
    <property type="entry name" value="GOLD_dom"/>
</dbReference>
<feature type="compositionally biased region" description="Polar residues" evidence="6">
    <location>
        <begin position="753"/>
        <end position="771"/>
    </location>
</feature>
<dbReference type="AlphaFoldDB" id="A0AAD7S508"/>
<evidence type="ECO:0000256" key="4">
    <source>
        <dbReference type="PROSITE-ProRule" id="PRU00091"/>
    </source>
</evidence>
<sequence>MADTLRTELDHSELRQQELQTQLNQSELRQRELLMELDQSELRQQKLLETVHRQEEEAAELRGAVQDLQRQLEGVGVERTGLDRTAGENQDLLSRLDGSLGRELGSSGHLDDPAGTFHSLLDQLSDMESERVEGGAMMERLGVERLGAELKQAEVTLRESEGKLVAAADQLQAALAGREEEASALQRQQEELHGSLEEQELCAHEEMEELQRTQGGLREELESRVHKLESRAREEEEELSATAVEGEGSEEPGLMRLNSDLLQTASGKNKEAGLKREVADENFKLQAATVRILQLEAKLQGRPELAEKEAESHFSLVDGQLELSTQEVNWLQEEVNRLQEEVVELRTCLQATMEADGKARAQLEVAGAERDELRGLAGQLQAQLEELNRDHVEQLQRCRLEKEAQREEQERQASEEVTALKERQRKLAIEVVEAQEGLHRANIDKVELGVAVCALTSEREEVREELTVAEVRLRELEEEWAWEVEVLRAELRRAEEKVPDAVRDLQDQLEKAEGNTREEVTALKFQMSSETLSHRNQVQSLSDELATMRAEWGAELERALLLEAKVSELEASESQRSVLEEEKSLHITQCEKELQTLRDHLTRVQEELAECRCSVVFLRESLDRATVEKQSSDLETSAEIDDLYRTKKNLEERLIQLIKEKDALWQKSDALEFEQKLRAEEVMEREVGHCVSCHSQFGWWLRRHQCGLCGRAFCYYCSNNAVTTQQGSRRERCCRECYTQHSTVAERHPQAETPDTPTSPTYRSAHATSGTDDGVFDVITEDEVNGVYESDLPGGERAMGQQGTLELSSSTSTMDATPDDSEDLTTNVQDAEIYLLKSGELTLTVPLTIKDIAQFGDGSRELFIKSSCYSVIPMAMSEAGPTISWVFSSEPKSIYFSVVYQKTADAPLEESKVLIPLTRCNSHKETIQGQLKVRNPGTYMLMFDNSFSRFISKKVLYRLSIEKPVIYDGSDFP</sequence>
<dbReference type="EMBL" id="JAINUG010000111">
    <property type="protein sequence ID" value="KAJ8395958.1"/>
    <property type="molecule type" value="Genomic_DNA"/>
</dbReference>
<dbReference type="PROSITE" id="PS50866">
    <property type="entry name" value="GOLD"/>
    <property type="match status" value="1"/>
</dbReference>
<evidence type="ECO:0000313" key="9">
    <source>
        <dbReference type="EMBL" id="KAJ8395958.1"/>
    </source>
</evidence>
<feature type="coiled-coil region" evidence="5">
    <location>
        <begin position="562"/>
        <end position="607"/>
    </location>
</feature>
<dbReference type="PANTHER" id="PTHR46753">
    <property type="entry name" value="FYVE AND COILED-COIL DOMAIN-CONTAINING PROTEIN 1"/>
    <property type="match status" value="1"/>
</dbReference>
<comment type="caution">
    <text evidence="9">The sequence shown here is derived from an EMBL/GenBank/DDBJ whole genome shotgun (WGS) entry which is preliminary data.</text>
</comment>
<organism evidence="9 10">
    <name type="scientific">Aldrovandia affinis</name>
    <dbReference type="NCBI Taxonomy" id="143900"/>
    <lineage>
        <taxon>Eukaryota</taxon>
        <taxon>Metazoa</taxon>
        <taxon>Chordata</taxon>
        <taxon>Craniata</taxon>
        <taxon>Vertebrata</taxon>
        <taxon>Euteleostomi</taxon>
        <taxon>Actinopterygii</taxon>
        <taxon>Neopterygii</taxon>
        <taxon>Teleostei</taxon>
        <taxon>Notacanthiformes</taxon>
        <taxon>Halosauridae</taxon>
        <taxon>Aldrovandia</taxon>
    </lineage>
</organism>
<dbReference type="GO" id="GO:0005776">
    <property type="term" value="C:autophagosome"/>
    <property type="evidence" value="ECO:0007669"/>
    <property type="project" value="TreeGrafter"/>
</dbReference>
<dbReference type="PANTHER" id="PTHR46753:SF2">
    <property type="entry name" value="FYVE AND COILED-COIL DOMAIN-CONTAINING PROTEIN 1"/>
    <property type="match status" value="1"/>
</dbReference>
<dbReference type="PROSITE" id="PS50178">
    <property type="entry name" value="ZF_FYVE"/>
    <property type="match status" value="1"/>
</dbReference>
<reference evidence="9" key="1">
    <citation type="journal article" date="2023" name="Science">
        <title>Genome structures resolve the early diversification of teleost fishes.</title>
        <authorList>
            <person name="Parey E."/>
            <person name="Louis A."/>
            <person name="Montfort J."/>
            <person name="Bouchez O."/>
            <person name="Roques C."/>
            <person name="Iampietro C."/>
            <person name="Lluch J."/>
            <person name="Castinel A."/>
            <person name="Donnadieu C."/>
            <person name="Desvignes T."/>
            <person name="Floi Bucao C."/>
            <person name="Jouanno E."/>
            <person name="Wen M."/>
            <person name="Mejri S."/>
            <person name="Dirks R."/>
            <person name="Jansen H."/>
            <person name="Henkel C."/>
            <person name="Chen W.J."/>
            <person name="Zahm M."/>
            <person name="Cabau C."/>
            <person name="Klopp C."/>
            <person name="Thompson A.W."/>
            <person name="Robinson-Rechavi M."/>
            <person name="Braasch I."/>
            <person name="Lecointre G."/>
            <person name="Bobe J."/>
            <person name="Postlethwait J.H."/>
            <person name="Berthelot C."/>
            <person name="Roest Crollius H."/>
            <person name="Guiguen Y."/>
        </authorList>
    </citation>
    <scope>NUCLEOTIDE SEQUENCE</scope>
    <source>
        <strain evidence="9">NC1722</strain>
    </source>
</reference>
<dbReference type="FunFam" id="3.30.40.10:FF:000341">
    <property type="entry name" value="FYVE and coiled-coil domain containing 1"/>
    <property type="match status" value="1"/>
</dbReference>
<dbReference type="InterPro" id="IPR011011">
    <property type="entry name" value="Znf_FYVE_PHD"/>
</dbReference>
<feature type="domain" description="FYVE-type" evidence="7">
    <location>
        <begin position="684"/>
        <end position="742"/>
    </location>
</feature>
<dbReference type="GO" id="GO:1901098">
    <property type="term" value="P:positive regulation of autophagosome maturation"/>
    <property type="evidence" value="ECO:0007669"/>
    <property type="project" value="TreeGrafter"/>
</dbReference>
<gene>
    <name evidence="9" type="ORF">AAFF_G00026660</name>
</gene>
<evidence type="ECO:0000256" key="6">
    <source>
        <dbReference type="SAM" id="MobiDB-lite"/>
    </source>
</evidence>
<keyword evidence="5" id="KW-0175">Coiled coil</keyword>
<dbReference type="Pfam" id="PF01363">
    <property type="entry name" value="FYVE"/>
    <property type="match status" value="1"/>
</dbReference>
<dbReference type="SMART" id="SM00064">
    <property type="entry name" value="FYVE"/>
    <property type="match status" value="1"/>
</dbReference>
<evidence type="ECO:0000259" key="8">
    <source>
        <dbReference type="PROSITE" id="PS50866"/>
    </source>
</evidence>
<dbReference type="GO" id="GO:0005770">
    <property type="term" value="C:late endosome"/>
    <property type="evidence" value="ECO:0007669"/>
    <property type="project" value="TreeGrafter"/>
</dbReference>
<proteinExistence type="predicted"/>
<dbReference type="InterPro" id="IPR047337">
    <property type="entry name" value="FYVE_FYCO1"/>
</dbReference>
<evidence type="ECO:0000256" key="1">
    <source>
        <dbReference type="ARBA" id="ARBA00022723"/>
    </source>
</evidence>
<feature type="region of interest" description="Disordered" evidence="6">
    <location>
        <begin position="744"/>
        <end position="773"/>
    </location>
</feature>
<feature type="coiled-coil region" evidence="5">
    <location>
        <begin position="640"/>
        <end position="667"/>
    </location>
</feature>
<dbReference type="InterPro" id="IPR013083">
    <property type="entry name" value="Znf_RING/FYVE/PHD"/>
</dbReference>
<feature type="coiled-coil region" evidence="5">
    <location>
        <begin position="2"/>
        <end position="71"/>
    </location>
</feature>
<keyword evidence="3" id="KW-0862">Zinc</keyword>
<dbReference type="SUPFAM" id="SSF57903">
    <property type="entry name" value="FYVE/PHD zinc finger"/>
    <property type="match status" value="1"/>
</dbReference>
<feature type="compositionally biased region" description="Basic and acidic residues" evidence="6">
    <location>
        <begin position="212"/>
        <end position="234"/>
    </location>
</feature>
<keyword evidence="1" id="KW-0479">Metal-binding</keyword>
<dbReference type="CDD" id="cd15726">
    <property type="entry name" value="FYVE_FYCO1"/>
    <property type="match status" value="1"/>
</dbReference>
<dbReference type="Gene3D" id="2.60.120.680">
    <property type="entry name" value="GOLD domain"/>
    <property type="match status" value="1"/>
</dbReference>
<dbReference type="Proteomes" id="UP001221898">
    <property type="component" value="Unassembled WGS sequence"/>
</dbReference>
<dbReference type="GO" id="GO:0005764">
    <property type="term" value="C:lysosome"/>
    <property type="evidence" value="ECO:0007669"/>
    <property type="project" value="TreeGrafter"/>
</dbReference>
<feature type="coiled-coil region" evidence="5">
    <location>
        <begin position="321"/>
        <end position="412"/>
    </location>
</feature>
<evidence type="ECO:0000256" key="2">
    <source>
        <dbReference type="ARBA" id="ARBA00022771"/>
    </source>
</evidence>
<feature type="domain" description="GOLD" evidence="8">
    <location>
        <begin position="821"/>
        <end position="961"/>
    </location>
</feature>
<keyword evidence="10" id="KW-1185">Reference proteome</keyword>
<dbReference type="SUPFAM" id="SSF101576">
    <property type="entry name" value="Supernatant protein factor (SPF), C-terminal domain"/>
    <property type="match status" value="1"/>
</dbReference>
<evidence type="ECO:0000313" key="10">
    <source>
        <dbReference type="Proteomes" id="UP001221898"/>
    </source>
</evidence>
<feature type="region of interest" description="Disordered" evidence="6">
    <location>
        <begin position="212"/>
        <end position="253"/>
    </location>
</feature>
<evidence type="ECO:0000256" key="3">
    <source>
        <dbReference type="ARBA" id="ARBA00022833"/>
    </source>
</evidence>
<dbReference type="FunFam" id="2.60.120.680:FF:000004">
    <property type="entry name" value="FYVE and coiled-coil domain containing 1"/>
    <property type="match status" value="1"/>
</dbReference>